<sequence>MRGREHGFMSGLRAEYLTPIQRADWTSDRAAHLLERAGFGGTLAEVERLAAMAPQDAVAHLVDYRQLDDGKLPVFEHSGFWDPTLNDFPVSRPAATALAERTGAAMGVRVKPGGVRPLQPVTNRFFYWLRATALETRRLGFWWLDRMVRTPRPLEEKLALFWHGHFATSEEKLRDYRKIELQLQTLRNGASGNFRDLLFAVAKDPAMLVYLDAAQNVKGAPNENFGREVMELFTMGVGNYTEDDIREAARAFTGWGNDDLTFVVDTDKHDDGIKTFLGRTGNFAGEDILDIILAQPQTAIYIATKLYRFFVREDVSDGFARHLGALLLQNDYEIAPFLTTIFLSEDFYSEPSIATHIKSPTELIVSTYRKLGLTSLPGIPDPYSVSKTLGQILLYPPTVAGWGQGRAWITPGLLFERANFAHAVMFPDIIDFVDPNYNPGTEIRRVNANIRAGMEITAATLEDGAAPSTAEGIQEAFNTRYASLIGYQEALRKLKPTPRIAAQFSLSEIVGDAGAQSTSEAVDILIALLLRVPLAPSARDALVAALVEQLGTTDLAEARTYLEHPLRITAHLIMSSPQYQLA</sequence>
<comment type="caution">
    <text evidence="1">The sequence shown here is derived from an EMBL/GenBank/DDBJ whole genome shotgun (WGS) entry which is preliminary data.</text>
</comment>
<organism evidence="1 2">
    <name type="scientific">Devosia limi DSM 17137</name>
    <dbReference type="NCBI Taxonomy" id="1121477"/>
    <lineage>
        <taxon>Bacteria</taxon>
        <taxon>Pseudomonadati</taxon>
        <taxon>Pseudomonadota</taxon>
        <taxon>Alphaproteobacteria</taxon>
        <taxon>Hyphomicrobiales</taxon>
        <taxon>Devosiaceae</taxon>
        <taxon>Devosia</taxon>
    </lineage>
</organism>
<keyword evidence="2" id="KW-1185">Reference proteome</keyword>
<dbReference type="EMBL" id="LAJF01000062">
    <property type="protein sequence ID" value="KKB84980.1"/>
    <property type="molecule type" value="Genomic_DNA"/>
</dbReference>
<protein>
    <recommendedName>
        <fullName evidence="3">DUF1800 domain-containing protein</fullName>
    </recommendedName>
</protein>
<dbReference type="AlphaFoldDB" id="A0A0F5LRI6"/>
<dbReference type="Pfam" id="PF08811">
    <property type="entry name" value="DUF1800"/>
    <property type="match status" value="1"/>
</dbReference>
<evidence type="ECO:0000313" key="2">
    <source>
        <dbReference type="Proteomes" id="UP000033608"/>
    </source>
</evidence>
<dbReference type="InterPro" id="IPR014917">
    <property type="entry name" value="DUF1800"/>
</dbReference>
<reference evidence="1 2" key="1">
    <citation type="submission" date="2015-03" db="EMBL/GenBank/DDBJ databases">
        <authorList>
            <person name="Hassan Y.I."/>
            <person name="Lepp D."/>
            <person name="Zhou T."/>
        </authorList>
    </citation>
    <scope>NUCLEOTIDE SEQUENCE [LARGE SCALE GENOMIC DNA]</scope>
    <source>
        <strain evidence="1 2">DSM 17137</strain>
    </source>
</reference>
<dbReference type="PATRIC" id="fig|1121477.3.peg.2946"/>
<evidence type="ECO:0008006" key="3">
    <source>
        <dbReference type="Google" id="ProtNLM"/>
    </source>
</evidence>
<gene>
    <name evidence="1" type="ORF">VW29_09235</name>
</gene>
<dbReference type="STRING" id="1121477.SAMN02745223_01614"/>
<name>A0A0F5LRI6_9HYPH</name>
<proteinExistence type="predicted"/>
<evidence type="ECO:0000313" key="1">
    <source>
        <dbReference type="EMBL" id="KKB84980.1"/>
    </source>
</evidence>
<accession>A0A0F5LRI6</accession>
<dbReference type="Proteomes" id="UP000033608">
    <property type="component" value="Unassembled WGS sequence"/>
</dbReference>